<comment type="caution">
    <text evidence="2">The sequence shown here is derived from an EMBL/GenBank/DDBJ whole genome shotgun (WGS) entry which is preliminary data.</text>
</comment>
<evidence type="ECO:0000313" key="3">
    <source>
        <dbReference type="Proteomes" id="UP000233469"/>
    </source>
</evidence>
<reference evidence="2 3" key="2">
    <citation type="submission" date="2017-10" db="EMBL/GenBank/DDBJ databases">
        <title>Extensive intraspecific genome diversity in a model arbuscular mycorrhizal fungus.</title>
        <authorList>
            <person name="Chen E.C.H."/>
            <person name="Morin E."/>
            <person name="Baudet D."/>
            <person name="Noel J."/>
            <person name="Ndikumana S."/>
            <person name="Charron P."/>
            <person name="St-Onge C."/>
            <person name="Giorgi J."/>
            <person name="Grigoriev I.V."/>
            <person name="Roux C."/>
            <person name="Martin F.M."/>
            <person name="Corradi N."/>
        </authorList>
    </citation>
    <scope>NUCLEOTIDE SEQUENCE [LARGE SCALE GENOMIC DNA]</scope>
    <source>
        <strain evidence="2 3">C2</strain>
    </source>
</reference>
<evidence type="ECO:0000313" key="2">
    <source>
        <dbReference type="EMBL" id="PKK70300.1"/>
    </source>
</evidence>
<evidence type="ECO:0000256" key="1">
    <source>
        <dbReference type="SAM" id="MobiDB-lite"/>
    </source>
</evidence>
<name>A0A2N1N8Z8_9GLOM</name>
<dbReference type="Proteomes" id="UP000233469">
    <property type="component" value="Unassembled WGS sequence"/>
</dbReference>
<dbReference type="EMBL" id="LLXL01000634">
    <property type="protein sequence ID" value="PKK70300.1"/>
    <property type="molecule type" value="Genomic_DNA"/>
</dbReference>
<dbReference type="VEuPathDB" id="FungiDB:FUN_009247"/>
<accession>A0A2N1N8Z8</accession>
<dbReference type="AlphaFoldDB" id="A0A2N1N8Z8"/>
<feature type="region of interest" description="Disordered" evidence="1">
    <location>
        <begin position="143"/>
        <end position="174"/>
    </location>
</feature>
<gene>
    <name evidence="2" type="ORF">RhiirC2_779886</name>
</gene>
<sequence>MGLFIYAKIFYQKLKNLINEFNNSINQNYDNTLKSSSISKVFNDLKINSKNGKEIQQQIKRQDHIDVDEMQIEEFVSEQSVSQIEQNNFTIIDNKNEGKGKSKRIYSGYYDEDEKEDLTDNNKSKKLKLNSNKAKFQYIQRNYISDDDENDISNNPNLHSEDQDEFEIPEDGYE</sequence>
<proteinExistence type="predicted"/>
<dbReference type="VEuPathDB" id="FungiDB:RhiirA1_539421"/>
<protein>
    <submittedName>
        <fullName evidence="2">Uncharacterized protein</fullName>
    </submittedName>
</protein>
<organism evidence="2 3">
    <name type="scientific">Rhizophagus irregularis</name>
    <dbReference type="NCBI Taxonomy" id="588596"/>
    <lineage>
        <taxon>Eukaryota</taxon>
        <taxon>Fungi</taxon>
        <taxon>Fungi incertae sedis</taxon>
        <taxon>Mucoromycota</taxon>
        <taxon>Glomeromycotina</taxon>
        <taxon>Glomeromycetes</taxon>
        <taxon>Glomerales</taxon>
        <taxon>Glomeraceae</taxon>
        <taxon>Rhizophagus</taxon>
    </lineage>
</organism>
<reference evidence="2 3" key="1">
    <citation type="submission" date="2016-04" db="EMBL/GenBank/DDBJ databases">
        <title>Genome analyses suggest a sexual origin of heterokaryosis in a supposedly ancient asexual fungus.</title>
        <authorList>
            <person name="Ropars J."/>
            <person name="Sedzielewska K."/>
            <person name="Noel J."/>
            <person name="Charron P."/>
            <person name="Farinelli L."/>
            <person name="Marton T."/>
            <person name="Kruger M."/>
            <person name="Pelin A."/>
            <person name="Brachmann A."/>
            <person name="Corradi N."/>
        </authorList>
    </citation>
    <scope>NUCLEOTIDE SEQUENCE [LARGE SCALE GENOMIC DNA]</scope>
    <source>
        <strain evidence="2 3">C2</strain>
    </source>
</reference>
<feature type="compositionally biased region" description="Acidic residues" evidence="1">
    <location>
        <begin position="162"/>
        <end position="174"/>
    </location>
</feature>